<dbReference type="GO" id="GO:0098796">
    <property type="term" value="C:membrane protein complex"/>
    <property type="evidence" value="ECO:0007669"/>
    <property type="project" value="UniProtKB-ARBA"/>
</dbReference>
<dbReference type="PROSITE" id="PS00211">
    <property type="entry name" value="ABC_TRANSPORTER_1"/>
    <property type="match status" value="1"/>
</dbReference>
<sequence length="273" mass="29224">MSHSTPIDHHGEDHDRLPEHDRPGTHHDSPGMPRRQILELRGVSKTYGSGATTVAALREVDLTVHAGEFVAVMGPSGSGKSSLLALAGGLDEATEGEVYVRGTPLGRIGLAEKARLRRRAVGYVFQDYNLIPTLTAVENVALPLELDGVTPGKAQRRGKDALRQVGIEDLAGRFLDELSGGQQQRVAIARAIVGEKSLILADEPTGALDSVTGEEIMGVLRRRADSGAGVVLVTHEARHAGWADRVVFLRDGRVVDETQADRDPHALLTGSRP</sequence>
<organism evidence="6 7">
    <name type="scientific">Micrococcus terreus</name>
    <dbReference type="NCBI Taxonomy" id="574650"/>
    <lineage>
        <taxon>Bacteria</taxon>
        <taxon>Bacillati</taxon>
        <taxon>Actinomycetota</taxon>
        <taxon>Actinomycetes</taxon>
        <taxon>Micrococcales</taxon>
        <taxon>Micrococcaceae</taxon>
        <taxon>Micrococcus</taxon>
    </lineage>
</organism>
<evidence type="ECO:0000259" key="5">
    <source>
        <dbReference type="PROSITE" id="PS50893"/>
    </source>
</evidence>
<reference evidence="6 7" key="1">
    <citation type="submission" date="2016-10" db="EMBL/GenBank/DDBJ databases">
        <authorList>
            <person name="de Groot N.N."/>
        </authorList>
    </citation>
    <scope>NUCLEOTIDE SEQUENCE [LARGE SCALE GENOMIC DNA]</scope>
    <source>
        <strain evidence="6 7">CGMCC 1.7054</strain>
    </source>
</reference>
<dbReference type="FunFam" id="3.40.50.300:FF:000032">
    <property type="entry name" value="Export ABC transporter ATP-binding protein"/>
    <property type="match status" value="1"/>
</dbReference>
<dbReference type="PANTHER" id="PTHR24220">
    <property type="entry name" value="IMPORT ATP-BINDING PROTEIN"/>
    <property type="match status" value="1"/>
</dbReference>
<dbReference type="InterPro" id="IPR017911">
    <property type="entry name" value="MacB-like_ATP-bd"/>
</dbReference>
<dbReference type="GO" id="GO:0005886">
    <property type="term" value="C:plasma membrane"/>
    <property type="evidence" value="ECO:0007669"/>
    <property type="project" value="TreeGrafter"/>
</dbReference>
<evidence type="ECO:0000256" key="1">
    <source>
        <dbReference type="ARBA" id="ARBA00022448"/>
    </source>
</evidence>
<evidence type="ECO:0000313" key="6">
    <source>
        <dbReference type="EMBL" id="SFV20017.1"/>
    </source>
</evidence>
<protein>
    <submittedName>
        <fullName evidence="6">Putative ABC transport system ATP-binding protein</fullName>
    </submittedName>
</protein>
<dbReference type="InterPro" id="IPR003439">
    <property type="entry name" value="ABC_transporter-like_ATP-bd"/>
</dbReference>
<feature type="region of interest" description="Disordered" evidence="4">
    <location>
        <begin position="1"/>
        <end position="34"/>
    </location>
</feature>
<accession>A0A1I7MDM6</accession>
<dbReference type="Pfam" id="PF00005">
    <property type="entry name" value="ABC_tran"/>
    <property type="match status" value="1"/>
</dbReference>
<dbReference type="PROSITE" id="PS50893">
    <property type="entry name" value="ABC_TRANSPORTER_2"/>
    <property type="match status" value="1"/>
</dbReference>
<evidence type="ECO:0000256" key="2">
    <source>
        <dbReference type="ARBA" id="ARBA00022741"/>
    </source>
</evidence>
<dbReference type="AlphaFoldDB" id="A0A1I7MDM6"/>
<proteinExistence type="predicted"/>
<evidence type="ECO:0000256" key="3">
    <source>
        <dbReference type="ARBA" id="ARBA00022840"/>
    </source>
</evidence>
<gene>
    <name evidence="6" type="ORF">SAMN04487966_10130</name>
</gene>
<dbReference type="Proteomes" id="UP000198881">
    <property type="component" value="Unassembled WGS sequence"/>
</dbReference>
<feature type="compositionally biased region" description="Basic and acidic residues" evidence="4">
    <location>
        <begin position="1"/>
        <end position="29"/>
    </location>
</feature>
<dbReference type="STRING" id="574650.SAMN04487966_10130"/>
<dbReference type="SMART" id="SM00382">
    <property type="entry name" value="AAA"/>
    <property type="match status" value="1"/>
</dbReference>
<dbReference type="InterPro" id="IPR027417">
    <property type="entry name" value="P-loop_NTPase"/>
</dbReference>
<dbReference type="InterPro" id="IPR003593">
    <property type="entry name" value="AAA+_ATPase"/>
</dbReference>
<dbReference type="InterPro" id="IPR017871">
    <property type="entry name" value="ABC_transporter-like_CS"/>
</dbReference>
<dbReference type="GO" id="GO:0016887">
    <property type="term" value="F:ATP hydrolysis activity"/>
    <property type="evidence" value="ECO:0007669"/>
    <property type="project" value="InterPro"/>
</dbReference>
<keyword evidence="7" id="KW-1185">Reference proteome</keyword>
<evidence type="ECO:0000256" key="4">
    <source>
        <dbReference type="SAM" id="MobiDB-lite"/>
    </source>
</evidence>
<dbReference type="GO" id="GO:0005524">
    <property type="term" value="F:ATP binding"/>
    <property type="evidence" value="ECO:0007669"/>
    <property type="project" value="UniProtKB-KW"/>
</dbReference>
<keyword evidence="3 6" id="KW-0067">ATP-binding</keyword>
<evidence type="ECO:0000313" key="7">
    <source>
        <dbReference type="Proteomes" id="UP000198881"/>
    </source>
</evidence>
<name>A0A1I7MDM6_9MICC</name>
<dbReference type="CDD" id="cd03255">
    <property type="entry name" value="ABC_MJ0796_LolCDE_FtsE"/>
    <property type="match status" value="1"/>
</dbReference>
<keyword evidence="1" id="KW-0813">Transport</keyword>
<feature type="domain" description="ABC transporter" evidence="5">
    <location>
        <begin position="38"/>
        <end position="273"/>
    </location>
</feature>
<dbReference type="GO" id="GO:0022857">
    <property type="term" value="F:transmembrane transporter activity"/>
    <property type="evidence" value="ECO:0007669"/>
    <property type="project" value="UniProtKB-ARBA"/>
</dbReference>
<dbReference type="Gene3D" id="3.40.50.300">
    <property type="entry name" value="P-loop containing nucleotide triphosphate hydrolases"/>
    <property type="match status" value="1"/>
</dbReference>
<dbReference type="InterPro" id="IPR015854">
    <property type="entry name" value="ABC_transpr_LolD-like"/>
</dbReference>
<dbReference type="SUPFAM" id="SSF52540">
    <property type="entry name" value="P-loop containing nucleoside triphosphate hydrolases"/>
    <property type="match status" value="1"/>
</dbReference>
<dbReference type="PANTHER" id="PTHR24220:SF685">
    <property type="entry name" value="ABC TRANSPORTER RELATED"/>
    <property type="match status" value="1"/>
</dbReference>
<dbReference type="EMBL" id="FPCG01000001">
    <property type="protein sequence ID" value="SFV20017.1"/>
    <property type="molecule type" value="Genomic_DNA"/>
</dbReference>
<keyword evidence="2" id="KW-0547">Nucleotide-binding</keyword>